<evidence type="ECO:0000313" key="2">
    <source>
        <dbReference type="Proteomes" id="UP001151760"/>
    </source>
</evidence>
<proteinExistence type="predicted"/>
<dbReference type="EMBL" id="BQNB010016492">
    <property type="protein sequence ID" value="GJT52403.1"/>
    <property type="molecule type" value="Genomic_DNA"/>
</dbReference>
<reference evidence="1" key="2">
    <citation type="submission" date="2022-01" db="EMBL/GenBank/DDBJ databases">
        <authorList>
            <person name="Yamashiro T."/>
            <person name="Shiraishi A."/>
            <person name="Satake H."/>
            <person name="Nakayama K."/>
        </authorList>
    </citation>
    <scope>NUCLEOTIDE SEQUENCE</scope>
</reference>
<evidence type="ECO:0000313" key="1">
    <source>
        <dbReference type="EMBL" id="GJT52403.1"/>
    </source>
</evidence>
<reference evidence="1" key="1">
    <citation type="journal article" date="2022" name="Int. J. Mol. Sci.">
        <title>Draft Genome of Tanacetum Coccineum: Genomic Comparison of Closely Related Tanacetum-Family Plants.</title>
        <authorList>
            <person name="Yamashiro T."/>
            <person name="Shiraishi A."/>
            <person name="Nakayama K."/>
            <person name="Satake H."/>
        </authorList>
    </citation>
    <scope>NUCLEOTIDE SEQUENCE</scope>
</reference>
<name>A0ABQ5ENR2_9ASTR</name>
<keyword evidence="2" id="KW-1185">Reference proteome</keyword>
<comment type="caution">
    <text evidence="1">The sequence shown here is derived from an EMBL/GenBank/DDBJ whole genome shotgun (WGS) entry which is preliminary data.</text>
</comment>
<protein>
    <submittedName>
        <fullName evidence="1">Uncharacterized protein</fullName>
    </submittedName>
</protein>
<gene>
    <name evidence="1" type="ORF">Tco_0978560</name>
</gene>
<organism evidence="1 2">
    <name type="scientific">Tanacetum coccineum</name>
    <dbReference type="NCBI Taxonomy" id="301880"/>
    <lineage>
        <taxon>Eukaryota</taxon>
        <taxon>Viridiplantae</taxon>
        <taxon>Streptophyta</taxon>
        <taxon>Embryophyta</taxon>
        <taxon>Tracheophyta</taxon>
        <taxon>Spermatophyta</taxon>
        <taxon>Magnoliopsida</taxon>
        <taxon>eudicotyledons</taxon>
        <taxon>Gunneridae</taxon>
        <taxon>Pentapetalae</taxon>
        <taxon>asterids</taxon>
        <taxon>campanulids</taxon>
        <taxon>Asterales</taxon>
        <taxon>Asteraceae</taxon>
        <taxon>Asteroideae</taxon>
        <taxon>Anthemideae</taxon>
        <taxon>Anthemidinae</taxon>
        <taxon>Tanacetum</taxon>
    </lineage>
</organism>
<accession>A0ABQ5ENR2</accession>
<dbReference type="Proteomes" id="UP001151760">
    <property type="component" value="Unassembled WGS sequence"/>
</dbReference>
<sequence length="157" mass="18795">MDWRIKDKPWVMEKPFIDRKEPFDNTRHICEPFCFMDGSAQWPTCYSNVDGFCNGGTYWEWMLENHTRIKKELGDDELVNDYLARNDTPFLINEKDERRKEERCKLLGIPYTNPPSCKTKRFKDTAYWRPVQTFLDKETWWLHSNKKSGSGQISLES</sequence>